<proteinExistence type="predicted"/>
<evidence type="ECO:0000313" key="1">
    <source>
        <dbReference type="EMBL" id="JAH38120.1"/>
    </source>
</evidence>
<sequence length="51" mass="5619">MNAVGMQAHMLIKTNCAQCSSYIFAICWSSGLSNNSCLRLTQCSQLSIEYP</sequence>
<protein>
    <submittedName>
        <fullName evidence="1">Uncharacterized protein</fullName>
    </submittedName>
</protein>
<dbReference type="AlphaFoldDB" id="A0A0E9SBQ1"/>
<name>A0A0E9SBQ1_ANGAN</name>
<organism evidence="1">
    <name type="scientific">Anguilla anguilla</name>
    <name type="common">European freshwater eel</name>
    <name type="synonym">Muraena anguilla</name>
    <dbReference type="NCBI Taxonomy" id="7936"/>
    <lineage>
        <taxon>Eukaryota</taxon>
        <taxon>Metazoa</taxon>
        <taxon>Chordata</taxon>
        <taxon>Craniata</taxon>
        <taxon>Vertebrata</taxon>
        <taxon>Euteleostomi</taxon>
        <taxon>Actinopterygii</taxon>
        <taxon>Neopterygii</taxon>
        <taxon>Teleostei</taxon>
        <taxon>Anguilliformes</taxon>
        <taxon>Anguillidae</taxon>
        <taxon>Anguilla</taxon>
    </lineage>
</organism>
<reference evidence="1" key="2">
    <citation type="journal article" date="2015" name="Fish Shellfish Immunol.">
        <title>Early steps in the European eel (Anguilla anguilla)-Vibrio vulnificus interaction in the gills: Role of the RtxA13 toxin.</title>
        <authorList>
            <person name="Callol A."/>
            <person name="Pajuelo D."/>
            <person name="Ebbesson L."/>
            <person name="Teles M."/>
            <person name="MacKenzie S."/>
            <person name="Amaro C."/>
        </authorList>
    </citation>
    <scope>NUCLEOTIDE SEQUENCE</scope>
</reference>
<accession>A0A0E9SBQ1</accession>
<dbReference type="EMBL" id="GBXM01070457">
    <property type="protein sequence ID" value="JAH38120.1"/>
    <property type="molecule type" value="Transcribed_RNA"/>
</dbReference>
<reference evidence="1" key="1">
    <citation type="submission" date="2014-11" db="EMBL/GenBank/DDBJ databases">
        <authorList>
            <person name="Amaro Gonzalez C."/>
        </authorList>
    </citation>
    <scope>NUCLEOTIDE SEQUENCE</scope>
</reference>